<feature type="compositionally biased region" description="Pro residues" evidence="1">
    <location>
        <begin position="41"/>
        <end position="52"/>
    </location>
</feature>
<dbReference type="CTD" id="284451"/>
<dbReference type="OrthoDB" id="429991at2759"/>
<dbReference type="PRINTS" id="PR01217">
    <property type="entry name" value="PRICHEXTENSN"/>
</dbReference>
<dbReference type="FunCoup" id="A0A1S2ZUV9">
    <property type="interactions" value="3"/>
</dbReference>
<dbReference type="PANTHER" id="PTHR21580">
    <property type="entry name" value="SHIPPO-1-RELATED"/>
    <property type="match status" value="1"/>
</dbReference>
<dbReference type="eggNOG" id="ENOG502QRKE">
    <property type="taxonomic scope" value="Eukaryota"/>
</dbReference>
<reference evidence="3" key="1">
    <citation type="submission" date="2025-08" db="UniProtKB">
        <authorList>
            <consortium name="RefSeq"/>
        </authorList>
    </citation>
    <scope>IDENTIFICATION</scope>
</reference>
<dbReference type="Proteomes" id="UP001652624">
    <property type="component" value="Chromosome 23"/>
</dbReference>
<organism evidence="2 3">
    <name type="scientific">Erinaceus europaeus</name>
    <name type="common">Western European hedgehog</name>
    <dbReference type="NCBI Taxonomy" id="9365"/>
    <lineage>
        <taxon>Eukaryota</taxon>
        <taxon>Metazoa</taxon>
        <taxon>Chordata</taxon>
        <taxon>Craniata</taxon>
        <taxon>Vertebrata</taxon>
        <taxon>Euteleostomi</taxon>
        <taxon>Mammalia</taxon>
        <taxon>Eutheria</taxon>
        <taxon>Laurasiatheria</taxon>
        <taxon>Eulipotyphla</taxon>
        <taxon>Erinaceidae</taxon>
        <taxon>Erinaceinae</taxon>
        <taxon>Erinaceus</taxon>
    </lineage>
</organism>
<dbReference type="Pfam" id="PF07004">
    <property type="entry name" value="SHIPPO-rpt"/>
    <property type="match status" value="3"/>
</dbReference>
<evidence type="ECO:0000313" key="2">
    <source>
        <dbReference type="Proteomes" id="UP001652624"/>
    </source>
</evidence>
<gene>
    <name evidence="3" type="primary">CIMAP1D</name>
</gene>
<evidence type="ECO:0000313" key="3">
    <source>
        <dbReference type="RefSeq" id="XP_007524905.2"/>
    </source>
</evidence>
<sequence length="168" mass="17340">MQGRGKSRGLEVTPGPGTYSPEKVAPMRQRTPPAFSLGPRLCPPLPASPAPAPNAYTLPPLWGSQVFTKPCSPSFTVGGRSASSRPPQAPTDTPGPGQYECPDPNAYRPRPPAFSMQGRTRAPPSPGRTPGPAAPPGHPCAPSPERGAAPAPAGGGLRRRGQRTPFPG</sequence>
<evidence type="ECO:0000256" key="1">
    <source>
        <dbReference type="SAM" id="MobiDB-lite"/>
    </source>
</evidence>
<feature type="compositionally biased region" description="Pro residues" evidence="1">
    <location>
        <begin position="123"/>
        <end position="142"/>
    </location>
</feature>
<proteinExistence type="predicted"/>
<dbReference type="InParanoid" id="A0A1S2ZUV9"/>
<feature type="compositionally biased region" description="Polar residues" evidence="1">
    <location>
        <begin position="67"/>
        <end position="86"/>
    </location>
</feature>
<dbReference type="GeneID" id="103115092"/>
<protein>
    <submittedName>
        <fullName evidence="3">Protein CIMAP1D</fullName>
    </submittedName>
</protein>
<dbReference type="GO" id="GO:0005881">
    <property type="term" value="C:cytoplasmic microtubule"/>
    <property type="evidence" value="ECO:0007669"/>
    <property type="project" value="TreeGrafter"/>
</dbReference>
<feature type="region of interest" description="Disordered" evidence="1">
    <location>
        <begin position="67"/>
        <end position="168"/>
    </location>
</feature>
<name>A0A1S2ZUV9_ERIEU</name>
<feature type="compositionally biased region" description="Low complexity" evidence="1">
    <location>
        <begin position="143"/>
        <end position="152"/>
    </location>
</feature>
<dbReference type="RefSeq" id="XP_007524905.2">
    <property type="nucleotide sequence ID" value="XM_007524843.2"/>
</dbReference>
<dbReference type="InterPro" id="IPR010736">
    <property type="entry name" value="SHIPPO-rpt"/>
</dbReference>
<feature type="region of interest" description="Disordered" evidence="1">
    <location>
        <begin position="1"/>
        <end position="52"/>
    </location>
</feature>
<keyword evidence="2" id="KW-1185">Reference proteome</keyword>
<dbReference type="PANTHER" id="PTHR21580:SF62">
    <property type="entry name" value="OUTER DENSE FIBER PROTEIN 3-LIKE PROTEIN 2"/>
    <property type="match status" value="1"/>
</dbReference>
<accession>A0A1S2ZUV9</accession>
<dbReference type="InterPro" id="IPR051291">
    <property type="entry name" value="CIMAP"/>
</dbReference>